<dbReference type="AlphaFoldDB" id="A0A1U7I4E8"/>
<dbReference type="Proteomes" id="UP000185860">
    <property type="component" value="Unassembled WGS sequence"/>
</dbReference>
<dbReference type="RefSeq" id="WP_073597093.1">
    <property type="nucleotide sequence ID" value="NZ_MRCE01000055.1"/>
</dbReference>
<feature type="chain" id="PRO_5013115289" description="Filamentous haemagglutinin FhaB/tRNA nuclease CdiA-like TPS domain-containing protein" evidence="1">
    <location>
        <begin position="24"/>
        <end position="839"/>
    </location>
</feature>
<proteinExistence type="predicted"/>
<dbReference type="STRING" id="454136.NIES2119_29690"/>
<dbReference type="InterPro" id="IPR012334">
    <property type="entry name" value="Pectin_lyas_fold"/>
</dbReference>
<evidence type="ECO:0000313" key="3">
    <source>
        <dbReference type="EMBL" id="OKH31061.1"/>
    </source>
</evidence>
<gene>
    <name evidence="3" type="ORF">NIES2119_29690</name>
</gene>
<dbReference type="SMART" id="SM00912">
    <property type="entry name" value="Haemagg_act"/>
    <property type="match status" value="1"/>
</dbReference>
<dbReference type="OrthoDB" id="502085at2"/>
<comment type="caution">
    <text evidence="3">The sequence shown here is derived from an EMBL/GenBank/DDBJ whole genome shotgun (WGS) entry which is preliminary data.</text>
</comment>
<dbReference type="InterPro" id="IPR011050">
    <property type="entry name" value="Pectin_lyase_fold/virulence"/>
</dbReference>
<protein>
    <recommendedName>
        <fullName evidence="2">Filamentous haemagglutinin FhaB/tRNA nuclease CdiA-like TPS domain-containing protein</fullName>
    </recommendedName>
</protein>
<feature type="signal peptide" evidence="1">
    <location>
        <begin position="1"/>
        <end position="23"/>
    </location>
</feature>
<dbReference type="SUPFAM" id="SSF51126">
    <property type="entry name" value="Pectin lyase-like"/>
    <property type="match status" value="2"/>
</dbReference>
<dbReference type="InterPro" id="IPR008638">
    <property type="entry name" value="FhaB/CdiA-like_TPS"/>
</dbReference>
<feature type="domain" description="Filamentous haemagglutinin FhaB/tRNA nuclease CdiA-like TPS" evidence="2">
    <location>
        <begin position="29"/>
        <end position="140"/>
    </location>
</feature>
<accession>A0A1U7I4E8</accession>
<dbReference type="NCBIfam" id="TIGR01901">
    <property type="entry name" value="adhes_NPXG"/>
    <property type="match status" value="1"/>
</dbReference>
<dbReference type="EMBL" id="MRCE01000055">
    <property type="protein sequence ID" value="OKH31061.1"/>
    <property type="molecule type" value="Genomic_DNA"/>
</dbReference>
<evidence type="ECO:0000259" key="2">
    <source>
        <dbReference type="SMART" id="SM00912"/>
    </source>
</evidence>
<evidence type="ECO:0000313" key="4">
    <source>
        <dbReference type="Proteomes" id="UP000185860"/>
    </source>
</evidence>
<keyword evidence="1" id="KW-0732">Signal</keyword>
<evidence type="ECO:0000256" key="1">
    <source>
        <dbReference type="SAM" id="SignalP"/>
    </source>
</evidence>
<name>A0A1U7I4E8_9CYAN</name>
<dbReference type="Gene3D" id="2.160.20.10">
    <property type="entry name" value="Single-stranded right-handed beta-helix, Pectin lyase-like"/>
    <property type="match status" value="2"/>
</dbReference>
<dbReference type="Pfam" id="PF05860">
    <property type="entry name" value="TPS"/>
    <property type="match status" value="1"/>
</dbReference>
<sequence length="839" mass="87195">MNKYLRQLSVLYLLLLSTNHSLSAQVIPDVTLPNNSVVIPQDKSFRIEGGSISGNNLFHSFSEFSVPTGNEAFFNNAQTIQNIFSRVTGKNISNIDGLIRANGTANLFLINPNGIIFGQNAQLNIGGSFIATTANSIKFSDRDFFSATNPNATPLLTVNVPIGLQFGANLPGKIQVQGSNLAVRTGQTLALIGGDLTIFGSTNPLATGLTAGGIPFVIVEGNIVPSTPGGRVELGSVIQGDVSFTATDKGFAFNYLNTQIFGDIQLLSNAKIDTSGIGGGEIQIQARNLRLSEGSRFSSFTLGNLPGGIITVNTTELLEIVGTGGYEQNVLRFATGTVTINDLINGFFTLTFGAGKAGDITINTANFIGRNGAYIAASTFGGEGGNVTVNVSDLLQLNAAFIATGSGMEAVGNSGPIAINTRRLIMQDNSLITTSSFGTGKGGNLTVNAVDSIAISSGNPIPLSPNARAFGGIFTSGLARGDAGELRINTRQLTLSNGAALAASSFAQGQGGDIIIKASEFVKLEGTSPDGQLLSAITSVTEPGSTGRGGNLIIETDRLILRDSGRVSIRSRGTGDAGNLIVQANAVLMDNQAGLEGTSASGEGGNFTVRSQILQMRRNSFISATAGTEGGTGNGGNININTETLVALENSDITANSVTSQGGKVTINAQAIFGIQYRLTNTPNSDITATGGTPDLSGTVQINTPDVRTTNALVKLPENFADITNEIAAGCPANQGSRFIITGRGGLPENPHQTLRSQTVWRDLRDFGEQGRRGTGEITASFIPPIPLPPHPPTSSSQSPIIEATSWKTNQFGQIELVGNSTDGIANSWNNQKGCGTNN</sequence>
<reference evidence="3 4" key="1">
    <citation type="submission" date="2016-11" db="EMBL/GenBank/DDBJ databases">
        <title>Draft Genome Sequences of Nine Cyanobacterial Strains from Diverse Habitats.</title>
        <authorList>
            <person name="Zhu T."/>
            <person name="Hou S."/>
            <person name="Lu X."/>
            <person name="Hess W.R."/>
        </authorList>
    </citation>
    <scope>NUCLEOTIDE SEQUENCE [LARGE SCALE GENOMIC DNA]</scope>
    <source>
        <strain evidence="3 4">IAM M-71</strain>
    </source>
</reference>
<organism evidence="3 4">
    <name type="scientific">[Phormidium ambiguum] IAM M-71</name>
    <dbReference type="NCBI Taxonomy" id="454136"/>
    <lineage>
        <taxon>Bacteria</taxon>
        <taxon>Bacillati</taxon>
        <taxon>Cyanobacteriota</taxon>
        <taxon>Cyanophyceae</taxon>
        <taxon>Oscillatoriophycideae</taxon>
        <taxon>Aerosakkonematales</taxon>
        <taxon>Aerosakkonemataceae</taxon>
        <taxon>Floridanema</taxon>
    </lineage>
</organism>